<protein>
    <submittedName>
        <fullName evidence="1">Uncharacterized protein</fullName>
    </submittedName>
</protein>
<dbReference type="OrthoDB" id="8447184at2"/>
<evidence type="ECO:0000313" key="1">
    <source>
        <dbReference type="EMBL" id="EMY34412.1"/>
    </source>
</evidence>
<organism evidence="1 2">
    <name type="scientific">Arthrobacter crystallopoietes BAB-32</name>
    <dbReference type="NCBI Taxonomy" id="1246476"/>
    <lineage>
        <taxon>Bacteria</taxon>
        <taxon>Bacillati</taxon>
        <taxon>Actinomycetota</taxon>
        <taxon>Actinomycetes</taxon>
        <taxon>Micrococcales</taxon>
        <taxon>Micrococcaceae</taxon>
        <taxon>Crystallibacter</taxon>
    </lineage>
</organism>
<name>N1V2X3_9MICC</name>
<accession>N1V2X3</accession>
<reference evidence="1 2" key="1">
    <citation type="journal article" date="2013" name="Genome Announc.">
        <title>Draft Genome Sequence of Arthrobacter crystallopoietes Strain BAB-32, Revealing Genes for Bioremediation.</title>
        <authorList>
            <person name="Joshi M.N."/>
            <person name="Pandit A.S."/>
            <person name="Sharma A."/>
            <person name="Pandya R.V."/>
            <person name="Desai S.M."/>
            <person name="Saxena A.K."/>
            <person name="Bagatharia S.B."/>
        </authorList>
    </citation>
    <scope>NUCLEOTIDE SEQUENCE [LARGE SCALE GENOMIC DNA]</scope>
    <source>
        <strain evidence="1 2">BAB-32</strain>
    </source>
</reference>
<dbReference type="RefSeq" id="WP_005268798.1">
    <property type="nucleotide sequence ID" value="NZ_ANPE02000115.1"/>
</dbReference>
<gene>
    <name evidence="1" type="ORF">D477_009795</name>
</gene>
<evidence type="ECO:0000313" key="2">
    <source>
        <dbReference type="Proteomes" id="UP000010729"/>
    </source>
</evidence>
<dbReference type="EMBL" id="ANPE02000115">
    <property type="protein sequence ID" value="EMY34412.1"/>
    <property type="molecule type" value="Genomic_DNA"/>
</dbReference>
<keyword evidence="2" id="KW-1185">Reference proteome</keyword>
<comment type="caution">
    <text evidence="1">The sequence shown here is derived from an EMBL/GenBank/DDBJ whole genome shotgun (WGS) entry which is preliminary data.</text>
</comment>
<dbReference type="AlphaFoldDB" id="N1V2X3"/>
<dbReference type="Proteomes" id="UP000010729">
    <property type="component" value="Unassembled WGS sequence"/>
</dbReference>
<sequence>MNENQTVWTDREREVLKRLSDLLIPAGAGMPAASEVGAHLSGTDKVCSVRTDLVEPAKKLIAELEQLQEWSLQDIQSRYPVLFEAAAELLAGAYFLDEDVARTLDYREQITIPLDPEATRTAELQELTAPVVAKGNIWRTTV</sequence>
<proteinExistence type="predicted"/>